<dbReference type="InterPro" id="IPR025684">
    <property type="entry name" value="SprA_N_dom"/>
</dbReference>
<accession>A0A0S7WL21</accession>
<dbReference type="Pfam" id="PF14349">
    <property type="entry name" value="SprA_N"/>
    <property type="match status" value="1"/>
</dbReference>
<dbReference type="EMBL" id="LIZT01000011">
    <property type="protein sequence ID" value="KPJ50856.1"/>
    <property type="molecule type" value="Genomic_DNA"/>
</dbReference>
<feature type="signal peptide" evidence="2">
    <location>
        <begin position="1"/>
        <end position="17"/>
    </location>
</feature>
<feature type="chain" id="PRO_5006639510" description="Gliding motility protein SprA N-terminal domain-containing protein" evidence="2">
    <location>
        <begin position="18"/>
        <end position="1808"/>
    </location>
</feature>
<evidence type="ECO:0000259" key="3">
    <source>
        <dbReference type="Pfam" id="PF14349"/>
    </source>
</evidence>
<proteinExistence type="predicted"/>
<organism evidence="4 5">
    <name type="scientific">candidate division TA06 bacterium DG_26</name>
    <dbReference type="NCBI Taxonomy" id="1703771"/>
    <lineage>
        <taxon>Bacteria</taxon>
        <taxon>Bacteria division TA06</taxon>
    </lineage>
</organism>
<feature type="region of interest" description="Disordered" evidence="1">
    <location>
        <begin position="844"/>
        <end position="868"/>
    </location>
</feature>
<feature type="domain" description="Gliding motility protein SprA N-terminal" evidence="3">
    <location>
        <begin position="891"/>
        <end position="1270"/>
    </location>
</feature>
<sequence length="1808" mass="203433">MKVYISSLLLIASSALGVTFDQPTLNKFLTSPVRGTRVEYSTLYPFIISEQWREDIFLAIVDVKTVSEMRRESVSAELKEYWIKKIKGQTPAGTSGPGGLIPVIEIPVRFPAPIAGIFGEGGRLEIGGSQSITFGGSKNYTVEAVADPNLRQSWFPDLKMEQHLRVNVKGTIGDKLSVDVDHDSKAETELRNKIRLAYTGREDEIVQKVEAGDIDLTLPATRYASASGKHKGLFGVKVSNQVGPLDITAIASKEQGEASSEAYRGEGARVESLMVYDYRYVKGKFYWLGEYDTIVSLEIFKQVRNPIEGQSYIPVKYWIDPTDTTYYPELVDEGNFEQLIQGDDYIFNPPHSIELIYQLGQDDILVAFYVTKSGKTVGDTSSSPMQLKLIKPDRPGAWYQSGGDTVIFPTWEYELKNFYSLGAENIVDTSISVNIWKIVPGEADSEIDPVSGKTYLELFGLDANGDGRIELQWIHSDRYLFFPSVKPFFYLPDGQRLPDPDSAIYYEPDERRLSEKYYMVIKYQSSQPVISLPRINIIEGSEAVRVGDELWQRGRDYDIDYTSGTVTLRRELPPGQRVFIDYQWAPLISLASKTFLGVRTAYRLSDMGEIGSTFLFRSVATPTEKPKPGEEPTRNMLGEIDGSLKFKTGFLTSLADLLPLVSTEKESELSISGEMAASFPDPNTKNEAYLDDMEGTSVTQGFPINFKAWTYSSIPVDKDTSTFAKKPLQWYNPEDGVRAGDIHEGLPPQERERRETVLELWFEPEDTSSWASIATLLSPTRIDLRNYTFLEIWVKGDKGILNIDLAPKVSEDGIRRDSRGNIVGYGTFDTEDKGPTRDGILDWNEDTGLDGVDGTDGQGVSGDDGNDDYDYRFGSRNYSRVNGTEGNQKLDTEDLDGNNILETRNQYFEYAIDLSDTLFQDKRTQAGWKLYRVPLSSGESKGQGEPDRADVKYGRIWIRGAEEKVGIQIYAIDIVGNRWIEDRVVQEDSLSEIVGDDEQFSVEVVSNVYDTTYVPPFDPGTDRYGRPMRESSLKLVYSNIRAKHAASCYRTIADPNAQDYTNYKSMAVWLKRESASPIDFFIRFGSDTLNYYEVRRNISHSGWEELRIELNELPLLKHSVYDTTSRRDIEYRLGELGFKGKPSLTSIKWISIGVANGDSTFDGVSGKFYVNELRLTSPKRDVGLAANAKVQTNVADLVAFSLSGERRESEFRTLTQTSSQGSKATSNNYAFNTTVNLQKFGLEGFSIPFSVTVSKDVSLPKYGAGNDVELRTEQRWNQRSQTDRITYNLNFSRSTASQNRFLKLLLDPIKVGASRSHSLTDTPTKRDSTYSVSTQISYSYAPKLNPLNLRLFKLSYFPSSIRLAANYARAASRSLTKTDTAVTVTKVQNPRTANYSIDLNYSPVQSLTSQYRFAAKRDLKRTHLYRNTNIGKEWQRDQSVSLTYNIPIPIFKPTASYSIAYGENHQVEYETGDSTEFLKVTTGSKAAAGLQLNIFDLFEKLPWLKFVGRLRSVITAPGLAYSRTANSEFFGLRERPSVLYQLGIEERLEDVDKKLDVRDQQRISNTYSVNTGLTLWKLNIKASAEKRRNETIFPSVPSNNGWGTTTVWPKLNADFDLFSLMGPLRRPFSSVSLASGFSMQEDRSGSEFALKNKKNTRLVSPSLKLTFKKGLNTQISYQYSEKKDQRYDLGKKRTEQRGDAVDVTLGFSFSAPTGIKLPLISKIRFTSDLDVSVTGGWSQDVSTQRSGETETPLETANSTSFSVRPSFSYRFSSAVSGSLRGWFTQRRDRKRATTNRDLGLDVSATFRF</sequence>
<protein>
    <recommendedName>
        <fullName evidence="3">Gliding motility protein SprA N-terminal domain-containing protein</fullName>
    </recommendedName>
</protein>
<dbReference type="Proteomes" id="UP000051124">
    <property type="component" value="Unassembled WGS sequence"/>
</dbReference>
<reference evidence="4 5" key="1">
    <citation type="journal article" date="2015" name="Microbiome">
        <title>Genomic resolution of linkages in carbon, nitrogen, and sulfur cycling among widespread estuary sediment bacteria.</title>
        <authorList>
            <person name="Baker B.J."/>
            <person name="Lazar C.S."/>
            <person name="Teske A.P."/>
            <person name="Dick G.J."/>
        </authorList>
    </citation>
    <scope>NUCLEOTIDE SEQUENCE [LARGE SCALE GENOMIC DNA]</scope>
    <source>
        <strain evidence="4">DG_26</strain>
    </source>
</reference>
<name>A0A0S7WL21_UNCT6</name>
<evidence type="ECO:0000256" key="1">
    <source>
        <dbReference type="SAM" id="MobiDB-lite"/>
    </source>
</evidence>
<keyword evidence="2" id="KW-0732">Signal</keyword>
<feature type="region of interest" description="Disordered" evidence="1">
    <location>
        <begin position="1738"/>
        <end position="1757"/>
    </location>
</feature>
<evidence type="ECO:0000313" key="5">
    <source>
        <dbReference type="Proteomes" id="UP000051124"/>
    </source>
</evidence>
<evidence type="ECO:0000313" key="4">
    <source>
        <dbReference type="EMBL" id="KPJ50856.1"/>
    </source>
</evidence>
<comment type="caution">
    <text evidence="4">The sequence shown here is derived from an EMBL/GenBank/DDBJ whole genome shotgun (WGS) entry which is preliminary data.</text>
</comment>
<gene>
    <name evidence="4" type="ORF">AMJ40_01730</name>
</gene>
<evidence type="ECO:0000256" key="2">
    <source>
        <dbReference type="SAM" id="SignalP"/>
    </source>
</evidence>